<evidence type="ECO:0000256" key="1">
    <source>
        <dbReference type="ARBA" id="ARBA00004479"/>
    </source>
</evidence>
<proteinExistence type="predicted"/>
<organism evidence="7">
    <name type="scientific">Timema shepardi</name>
    <name type="common">Walking stick</name>
    <dbReference type="NCBI Taxonomy" id="629360"/>
    <lineage>
        <taxon>Eukaryota</taxon>
        <taxon>Metazoa</taxon>
        <taxon>Ecdysozoa</taxon>
        <taxon>Arthropoda</taxon>
        <taxon>Hexapoda</taxon>
        <taxon>Insecta</taxon>
        <taxon>Pterygota</taxon>
        <taxon>Neoptera</taxon>
        <taxon>Polyneoptera</taxon>
        <taxon>Phasmatodea</taxon>
        <taxon>Timematodea</taxon>
        <taxon>Timematoidea</taxon>
        <taxon>Timematidae</taxon>
        <taxon>Timema</taxon>
    </lineage>
</organism>
<sequence length="327" mass="35852">MLLHMIPLSTFSQPAYERRISYGNLTHVNVSVLVQEDNKAVVYVALDRSDKSYYACDGGCLDDPVQLGKALALLKHVAEASNTDVLRIAGYLAWLGHNLQWPGYATARIYRRCPGVARTLLALPRWVHCRWGEEAPAQVSAIFADATLCSLAGVVQRFRTPLEINQAEVAAGMVTLRWELQERQPSAVQSRGRQCRGLLLHHERQKPLLRDTWHPQATLVRREPAQGNKLGRFLAVEFNTASALTNYATKAGMGRGMQGGNPLDDIRVLGMRAGFISFVSMQAQQGVGLTPPSSSLRSVQRLCLSTFGTKAVPPADSAPGNILVQPS</sequence>
<comment type="subcellular location">
    <subcellularLocation>
        <location evidence="1">Membrane</location>
        <topology evidence="1">Single-pass type I membrane protein</topology>
    </subcellularLocation>
</comment>
<keyword evidence="5" id="KW-0472">Membrane</keyword>
<evidence type="ECO:0000256" key="5">
    <source>
        <dbReference type="ARBA" id="ARBA00023136"/>
    </source>
</evidence>
<dbReference type="Pfam" id="PF10222">
    <property type="entry name" value="DUF2152"/>
    <property type="match status" value="1"/>
</dbReference>
<evidence type="ECO:0000256" key="3">
    <source>
        <dbReference type="ARBA" id="ARBA00022729"/>
    </source>
</evidence>
<dbReference type="GO" id="GO:0016020">
    <property type="term" value="C:membrane"/>
    <property type="evidence" value="ECO:0007669"/>
    <property type="project" value="UniProtKB-SubCell"/>
</dbReference>
<reference evidence="7" key="1">
    <citation type="submission" date="2020-11" db="EMBL/GenBank/DDBJ databases">
        <authorList>
            <person name="Tran Van P."/>
        </authorList>
    </citation>
    <scope>NUCLEOTIDE SEQUENCE</scope>
</reference>
<evidence type="ECO:0000256" key="2">
    <source>
        <dbReference type="ARBA" id="ARBA00022692"/>
    </source>
</evidence>
<dbReference type="AlphaFoldDB" id="A0A7R9B5D0"/>
<dbReference type="PANTHER" id="PTHR31386:SF2">
    <property type="entry name" value="SIMILAR TO RIKEN CDNA 2510039O18"/>
    <property type="match status" value="1"/>
</dbReference>
<protein>
    <submittedName>
        <fullName evidence="7">Uncharacterized protein</fullName>
    </submittedName>
</protein>
<keyword evidence="4" id="KW-1133">Transmembrane helix</keyword>
<evidence type="ECO:0000313" key="7">
    <source>
        <dbReference type="EMBL" id="CAD7265348.1"/>
    </source>
</evidence>
<dbReference type="InterPro" id="IPR018795">
    <property type="entry name" value="K2013-like"/>
</dbReference>
<accession>A0A7R9B5D0</accession>
<evidence type="ECO:0000256" key="6">
    <source>
        <dbReference type="ARBA" id="ARBA00023180"/>
    </source>
</evidence>
<name>A0A7R9B5D0_TIMSH</name>
<dbReference type="EMBL" id="OC005393">
    <property type="protein sequence ID" value="CAD7265348.1"/>
    <property type="molecule type" value="Genomic_DNA"/>
</dbReference>
<keyword evidence="6" id="KW-0325">Glycoprotein</keyword>
<keyword evidence="3" id="KW-0732">Signal</keyword>
<gene>
    <name evidence="7" type="ORF">TSIB3V08_LOCUS9388</name>
</gene>
<keyword evidence="2" id="KW-0812">Transmembrane</keyword>
<evidence type="ECO:0000256" key="4">
    <source>
        <dbReference type="ARBA" id="ARBA00022989"/>
    </source>
</evidence>
<dbReference type="PANTHER" id="PTHR31386">
    <property type="entry name" value="UNCHARACTERIZED PROTEIN KIAA2013"/>
    <property type="match status" value="1"/>
</dbReference>